<proteinExistence type="predicted"/>
<reference evidence="1" key="1">
    <citation type="submission" date="2021-07" db="EMBL/GenBank/DDBJ databases">
        <authorList>
            <person name="Durling M."/>
        </authorList>
    </citation>
    <scope>NUCLEOTIDE SEQUENCE</scope>
</reference>
<sequence>MCTGQPRICYSIKSPSMSVPKFRHQERSYPETRSLSTINYELQIILVPLENAEKLGLVRASKRAHHFCNLVIAQCKNLVGGYKNTVYANHSEYNDDQETTITKNFGQVGGPLNRRLDHLEVAIVKHLNDMADTAT</sequence>
<dbReference type="Proteomes" id="UP000701801">
    <property type="component" value="Unassembled WGS sequence"/>
</dbReference>
<dbReference type="EMBL" id="CAJVRM010000175">
    <property type="protein sequence ID" value="CAG8976399.1"/>
    <property type="molecule type" value="Genomic_DNA"/>
</dbReference>
<name>A0A9N9LJN1_9HELO</name>
<keyword evidence="2" id="KW-1185">Reference proteome</keyword>
<dbReference type="AlphaFoldDB" id="A0A9N9LJN1"/>
<evidence type="ECO:0000313" key="1">
    <source>
        <dbReference type="EMBL" id="CAG8976399.1"/>
    </source>
</evidence>
<evidence type="ECO:0000313" key="2">
    <source>
        <dbReference type="Proteomes" id="UP000701801"/>
    </source>
</evidence>
<accession>A0A9N9LJN1</accession>
<protein>
    <submittedName>
        <fullName evidence="1">Uncharacterized protein</fullName>
    </submittedName>
</protein>
<comment type="caution">
    <text evidence="1">The sequence shown here is derived from an EMBL/GenBank/DDBJ whole genome shotgun (WGS) entry which is preliminary data.</text>
</comment>
<gene>
    <name evidence="1" type="ORF">HYALB_00008523</name>
</gene>
<organism evidence="1 2">
    <name type="scientific">Hymenoscyphus albidus</name>
    <dbReference type="NCBI Taxonomy" id="595503"/>
    <lineage>
        <taxon>Eukaryota</taxon>
        <taxon>Fungi</taxon>
        <taxon>Dikarya</taxon>
        <taxon>Ascomycota</taxon>
        <taxon>Pezizomycotina</taxon>
        <taxon>Leotiomycetes</taxon>
        <taxon>Helotiales</taxon>
        <taxon>Helotiaceae</taxon>
        <taxon>Hymenoscyphus</taxon>
    </lineage>
</organism>